<evidence type="ECO:0000313" key="1">
    <source>
        <dbReference type="EMBL" id="MFC4353956.1"/>
    </source>
</evidence>
<dbReference type="EMBL" id="JBHSEF010000009">
    <property type="protein sequence ID" value="MFC4353956.1"/>
    <property type="molecule type" value="Genomic_DNA"/>
</dbReference>
<sequence>MPWTKSDYPDSMKNLDAAIRNKAIEMANAMIEDGMEEGRAISIATAKARDYVNGTDDSSRPHYTVKTHNDGWALMKKDGERAIQTAETKQKLLEEAKSYVTNKDGILTIYQEDGSIDQTLYD</sequence>
<dbReference type="Proteomes" id="UP001595733">
    <property type="component" value="Unassembled WGS sequence"/>
</dbReference>
<dbReference type="Pfam" id="PF09954">
    <property type="entry name" value="DUF2188"/>
    <property type="match status" value="1"/>
</dbReference>
<organism evidence="1 2">
    <name type="scientific">Chryseomicrobium palamuruense</name>
    <dbReference type="NCBI Taxonomy" id="682973"/>
    <lineage>
        <taxon>Bacteria</taxon>
        <taxon>Bacillati</taxon>
        <taxon>Bacillota</taxon>
        <taxon>Bacilli</taxon>
        <taxon>Bacillales</taxon>
        <taxon>Caryophanaceae</taxon>
        <taxon>Chryseomicrobium</taxon>
    </lineage>
</organism>
<gene>
    <name evidence="1" type="ORF">ACFO0S_02595</name>
</gene>
<dbReference type="RefSeq" id="WP_378139861.1">
    <property type="nucleotide sequence ID" value="NZ_JBHSEF010000009.1"/>
</dbReference>
<dbReference type="InterPro" id="IPR018691">
    <property type="entry name" value="DUF2188"/>
</dbReference>
<protein>
    <submittedName>
        <fullName evidence="1">DUF2188 domain-containing protein</fullName>
    </submittedName>
</protein>
<accession>A0ABV8UTS2</accession>
<proteinExistence type="predicted"/>
<reference evidence="2" key="1">
    <citation type="journal article" date="2019" name="Int. J. Syst. Evol. Microbiol.">
        <title>The Global Catalogue of Microorganisms (GCM) 10K type strain sequencing project: providing services to taxonomists for standard genome sequencing and annotation.</title>
        <authorList>
            <consortium name="The Broad Institute Genomics Platform"/>
            <consortium name="The Broad Institute Genome Sequencing Center for Infectious Disease"/>
            <person name="Wu L."/>
            <person name="Ma J."/>
        </authorList>
    </citation>
    <scope>NUCLEOTIDE SEQUENCE [LARGE SCALE GENOMIC DNA]</scope>
    <source>
        <strain evidence="2">CCUG 50353</strain>
    </source>
</reference>
<comment type="caution">
    <text evidence="1">The sequence shown here is derived from an EMBL/GenBank/DDBJ whole genome shotgun (WGS) entry which is preliminary data.</text>
</comment>
<name>A0ABV8UTS2_9BACL</name>
<evidence type="ECO:0000313" key="2">
    <source>
        <dbReference type="Proteomes" id="UP001595733"/>
    </source>
</evidence>
<keyword evidence="2" id="KW-1185">Reference proteome</keyword>